<evidence type="ECO:0008006" key="4">
    <source>
        <dbReference type="Google" id="ProtNLM"/>
    </source>
</evidence>
<dbReference type="InterPro" id="IPR050559">
    <property type="entry name" value="P-Pant_transferase_sf"/>
</dbReference>
<organism evidence="2 3">
    <name type="scientific">Mangrovivirga halotolerans</name>
    <dbReference type="NCBI Taxonomy" id="2993936"/>
    <lineage>
        <taxon>Bacteria</taxon>
        <taxon>Pseudomonadati</taxon>
        <taxon>Bacteroidota</taxon>
        <taxon>Cytophagia</taxon>
        <taxon>Cytophagales</taxon>
        <taxon>Mangrovivirgaceae</taxon>
        <taxon>Mangrovivirga</taxon>
    </lineage>
</organism>
<evidence type="ECO:0000256" key="1">
    <source>
        <dbReference type="ARBA" id="ARBA00022679"/>
    </source>
</evidence>
<reference evidence="2 3" key="1">
    <citation type="submission" date="2022-11" db="EMBL/GenBank/DDBJ databases">
        <title>The characterization of three novel Bacteroidetes species and genomic analysis of their roles in tidal elemental geochemical cycles.</title>
        <authorList>
            <person name="Ma K."/>
        </authorList>
    </citation>
    <scope>NUCLEOTIDE SEQUENCE [LARGE SCALE GENOMIC DNA]</scope>
    <source>
        <strain evidence="2 3">M17</strain>
    </source>
</reference>
<dbReference type="RefSeq" id="WP_266055928.1">
    <property type="nucleotide sequence ID" value="NZ_JAPFQN010000004.1"/>
</dbReference>
<proteinExistence type="predicted"/>
<keyword evidence="3" id="KW-1185">Reference proteome</keyword>
<dbReference type="PANTHER" id="PTHR12215">
    <property type="entry name" value="PHOSPHOPANTETHEINE TRANSFERASE"/>
    <property type="match status" value="1"/>
</dbReference>
<evidence type="ECO:0000313" key="2">
    <source>
        <dbReference type="EMBL" id="MCX2743543.1"/>
    </source>
</evidence>
<dbReference type="PANTHER" id="PTHR12215:SF10">
    <property type="entry name" value="L-AMINOADIPATE-SEMIALDEHYDE DEHYDROGENASE-PHOSPHOPANTETHEINYL TRANSFERASE"/>
    <property type="match status" value="1"/>
</dbReference>
<dbReference type="Proteomes" id="UP001209885">
    <property type="component" value="Unassembled WGS sequence"/>
</dbReference>
<gene>
    <name evidence="2" type="ORF">OO013_06685</name>
</gene>
<dbReference type="EMBL" id="JAPFQN010000004">
    <property type="protein sequence ID" value="MCX2743543.1"/>
    <property type="molecule type" value="Genomic_DNA"/>
</dbReference>
<dbReference type="InterPro" id="IPR037143">
    <property type="entry name" value="4-PPantetheinyl_Trfase_dom_sf"/>
</dbReference>
<accession>A0ABT3RP22</accession>
<evidence type="ECO:0000313" key="3">
    <source>
        <dbReference type="Proteomes" id="UP001209885"/>
    </source>
</evidence>
<keyword evidence="1" id="KW-0808">Transferase</keyword>
<comment type="caution">
    <text evidence="2">The sequence shown here is derived from an EMBL/GenBank/DDBJ whole genome shotgun (WGS) entry which is preliminary data.</text>
</comment>
<protein>
    <recommendedName>
        <fullName evidence="4">4'-phosphopantetheinyl transferase superfamily protein</fullName>
    </recommendedName>
</protein>
<sequence>MSKIYVFHSFIEELLYDISDNEVKKVLNSVDLNKYQIFINDKSRSQFLAGRLLLFKGLTKLHSSSLLKNIDYSTSGKPFIKGVNFNISHSENLIGLIITKSDLKVGIDIEEIVEKVNYTDIANSLQSPILNASINLDDFINRWTIVESIIKASDKSLDEIESINQNNNGFYDFDSYNFRVESIKVDNYWLSFAIELKGEDNLTIIKDVIKK</sequence>
<dbReference type="SUPFAM" id="SSF56214">
    <property type="entry name" value="4'-phosphopantetheinyl transferase"/>
    <property type="match status" value="1"/>
</dbReference>
<name>A0ABT3RP22_9BACT</name>
<dbReference type="Gene3D" id="3.90.470.20">
    <property type="entry name" value="4'-phosphopantetheinyl transferase domain"/>
    <property type="match status" value="1"/>
</dbReference>